<feature type="region of interest" description="Disordered" evidence="1">
    <location>
        <begin position="77"/>
        <end position="154"/>
    </location>
</feature>
<evidence type="ECO:0000313" key="2">
    <source>
        <dbReference type="EMBL" id="KAK6342492.1"/>
    </source>
</evidence>
<evidence type="ECO:0000256" key="1">
    <source>
        <dbReference type="SAM" id="MobiDB-lite"/>
    </source>
</evidence>
<gene>
    <name evidence="2" type="ORF">TWF718_007895</name>
</gene>
<comment type="caution">
    <text evidence="2">The sequence shown here is derived from an EMBL/GenBank/DDBJ whole genome shotgun (WGS) entry which is preliminary data.</text>
</comment>
<accession>A0AAN8RC08</accession>
<protein>
    <submittedName>
        <fullName evidence="2">Uncharacterized protein</fullName>
    </submittedName>
</protein>
<organism evidence="2 3">
    <name type="scientific">Orbilia javanica</name>
    <dbReference type="NCBI Taxonomy" id="47235"/>
    <lineage>
        <taxon>Eukaryota</taxon>
        <taxon>Fungi</taxon>
        <taxon>Dikarya</taxon>
        <taxon>Ascomycota</taxon>
        <taxon>Pezizomycotina</taxon>
        <taxon>Orbiliomycetes</taxon>
        <taxon>Orbiliales</taxon>
        <taxon>Orbiliaceae</taxon>
        <taxon>Orbilia</taxon>
    </lineage>
</organism>
<feature type="compositionally biased region" description="Polar residues" evidence="1">
    <location>
        <begin position="108"/>
        <end position="122"/>
    </location>
</feature>
<sequence length="222" mass="24585">MSNMSESFVNYGLPRIQFPPSLNAFFALKIWQLCRICLTFALVDERQASRLLVLDAILSALMELALACDKPTTRKSKRLDAPVDECGERPSTPASNASPRNPGAYPSGSRSPTRNSTVQGGSVKSKKQRSRTAPRRSSQPSLGSRTDSRRSAASPYERFLSLQDFQRQADIGRLVGEELLCDDWEQELLLEPGYNRIGMKVQKPTSGPARSVYGMSSRRATL</sequence>
<dbReference type="AlphaFoldDB" id="A0AAN8RC08"/>
<reference evidence="2 3" key="1">
    <citation type="submission" date="2019-10" db="EMBL/GenBank/DDBJ databases">
        <authorList>
            <person name="Palmer J.M."/>
        </authorList>
    </citation>
    <scope>NUCLEOTIDE SEQUENCE [LARGE SCALE GENOMIC DNA]</scope>
    <source>
        <strain evidence="2 3">TWF718</strain>
    </source>
</reference>
<feature type="compositionally biased region" description="Polar residues" evidence="1">
    <location>
        <begin position="135"/>
        <end position="145"/>
    </location>
</feature>
<proteinExistence type="predicted"/>
<name>A0AAN8RC08_9PEZI</name>
<feature type="compositionally biased region" description="Basic residues" evidence="1">
    <location>
        <begin position="124"/>
        <end position="134"/>
    </location>
</feature>
<evidence type="ECO:0000313" key="3">
    <source>
        <dbReference type="Proteomes" id="UP001313282"/>
    </source>
</evidence>
<keyword evidence="3" id="KW-1185">Reference proteome</keyword>
<feature type="region of interest" description="Disordered" evidence="1">
    <location>
        <begin position="201"/>
        <end position="222"/>
    </location>
</feature>
<dbReference type="Proteomes" id="UP001313282">
    <property type="component" value="Unassembled WGS sequence"/>
</dbReference>
<dbReference type="EMBL" id="JAVHNR010000005">
    <property type="protein sequence ID" value="KAK6342492.1"/>
    <property type="molecule type" value="Genomic_DNA"/>
</dbReference>